<dbReference type="SFLD" id="SFLDG01017">
    <property type="entry name" value="Polyprenyl_Transferase_Like"/>
    <property type="match status" value="1"/>
</dbReference>
<dbReference type="SUPFAM" id="SSF48576">
    <property type="entry name" value="Terpenoid synthases"/>
    <property type="match status" value="1"/>
</dbReference>
<keyword evidence="6" id="KW-0414">Isoprene biosynthesis</keyword>
<comment type="cofactor">
    <cofactor evidence="1">
        <name>Mg(2+)</name>
        <dbReference type="ChEBI" id="CHEBI:18420"/>
    </cofactor>
</comment>
<organism evidence="8 9">
    <name type="scientific">Gordonia sesuvii</name>
    <dbReference type="NCBI Taxonomy" id="3116777"/>
    <lineage>
        <taxon>Bacteria</taxon>
        <taxon>Bacillati</taxon>
        <taxon>Actinomycetota</taxon>
        <taxon>Actinomycetes</taxon>
        <taxon>Mycobacteriales</taxon>
        <taxon>Gordoniaceae</taxon>
        <taxon>Gordonia</taxon>
    </lineage>
</organism>
<dbReference type="InterPro" id="IPR033749">
    <property type="entry name" value="Polyprenyl_synt_CS"/>
</dbReference>
<dbReference type="PROSITE" id="PS00723">
    <property type="entry name" value="POLYPRENYL_SYNTHASE_1"/>
    <property type="match status" value="1"/>
</dbReference>
<comment type="caution">
    <text evidence="8">The sequence shown here is derived from an EMBL/GenBank/DDBJ whole genome shotgun (WGS) entry which is preliminary data.</text>
</comment>
<name>A0ABU7MI18_9ACTN</name>
<dbReference type="PANTHER" id="PTHR43281:SF1">
    <property type="entry name" value="FARNESYL DIPHOSPHATE SYNTHASE"/>
    <property type="match status" value="1"/>
</dbReference>
<dbReference type="CDD" id="cd00685">
    <property type="entry name" value="Trans_IPPS_HT"/>
    <property type="match status" value="1"/>
</dbReference>
<dbReference type="EMBL" id="JAZDUF010000006">
    <property type="protein sequence ID" value="MEE3852433.1"/>
    <property type="molecule type" value="Genomic_DNA"/>
</dbReference>
<dbReference type="Proteomes" id="UP001347146">
    <property type="component" value="Unassembled WGS sequence"/>
</dbReference>
<evidence type="ECO:0000256" key="2">
    <source>
        <dbReference type="ARBA" id="ARBA00006706"/>
    </source>
</evidence>
<evidence type="ECO:0000256" key="6">
    <source>
        <dbReference type="ARBA" id="ARBA00023229"/>
    </source>
</evidence>
<evidence type="ECO:0000313" key="9">
    <source>
        <dbReference type="Proteomes" id="UP001347146"/>
    </source>
</evidence>
<proteinExistence type="inferred from homology"/>
<evidence type="ECO:0000256" key="1">
    <source>
        <dbReference type="ARBA" id="ARBA00001946"/>
    </source>
</evidence>
<dbReference type="SFLD" id="SFLDS00005">
    <property type="entry name" value="Isoprenoid_Synthase_Type_I"/>
    <property type="match status" value="1"/>
</dbReference>
<evidence type="ECO:0000256" key="7">
    <source>
        <dbReference type="RuleBase" id="RU004466"/>
    </source>
</evidence>
<dbReference type="PROSITE" id="PS00444">
    <property type="entry name" value="POLYPRENYL_SYNTHASE_2"/>
    <property type="match status" value="1"/>
</dbReference>
<evidence type="ECO:0000256" key="3">
    <source>
        <dbReference type="ARBA" id="ARBA00022679"/>
    </source>
</evidence>
<sequence length="381" mass="40294">MTSALPIPSGLDDVPAAVESTLGEFFDRAVPVAARIDRRVGTAGEVLREFVLSGGKRVRPVFAYAGWLAGRSSADSVVSPDDPHAPDDSDALRVAAALELVQACALIHDDIIDRSDTRRGRATVHREFERRHRTDGWTGDAAHHGEAAAILMGDLALSWADDMVHGHHPDAPSAQTPRALPASVGRVWSSMRTEVLAGQYLDIVNEAAGDESMDSAYRVMEFKTAAYTVARPLELGATLAGAPDALIADLRSVGHDLGIAFQMRDDLLGVFGDPAQTGKPSGDDLAAGKRTALLAVGISNATRRDPALAATLRDHLGRPLSDDEISTARGILVDVGAVDEIERQISSLLTAALDTLATASLSDVVRAELVAFAGRIAHRTT</sequence>
<protein>
    <submittedName>
        <fullName evidence="8">Polyprenyl synthetase family protein</fullName>
    </submittedName>
</protein>
<keyword evidence="4" id="KW-0479">Metal-binding</keyword>
<evidence type="ECO:0000256" key="5">
    <source>
        <dbReference type="ARBA" id="ARBA00022842"/>
    </source>
</evidence>
<evidence type="ECO:0000256" key="4">
    <source>
        <dbReference type="ARBA" id="ARBA00022723"/>
    </source>
</evidence>
<comment type="similarity">
    <text evidence="2 7">Belongs to the FPP/GGPP synthase family.</text>
</comment>
<keyword evidence="9" id="KW-1185">Reference proteome</keyword>
<dbReference type="Gene3D" id="1.10.600.10">
    <property type="entry name" value="Farnesyl Diphosphate Synthase"/>
    <property type="match status" value="1"/>
</dbReference>
<accession>A0ABU7MI18</accession>
<keyword evidence="3 7" id="KW-0808">Transferase</keyword>
<dbReference type="InterPro" id="IPR008949">
    <property type="entry name" value="Isoprenoid_synthase_dom_sf"/>
</dbReference>
<dbReference type="InterPro" id="IPR000092">
    <property type="entry name" value="Polyprenyl_synt"/>
</dbReference>
<reference evidence="8 9" key="1">
    <citation type="submission" date="2024-01" db="EMBL/GenBank/DDBJ databases">
        <title>Draft genome sequence of Gordonia sp. LSe1-13.</title>
        <authorList>
            <person name="Suphannarot A."/>
            <person name="Mingma R."/>
        </authorList>
    </citation>
    <scope>NUCLEOTIDE SEQUENCE [LARGE SCALE GENOMIC DNA]</scope>
    <source>
        <strain evidence="8 9">LSe1-13</strain>
    </source>
</reference>
<evidence type="ECO:0000313" key="8">
    <source>
        <dbReference type="EMBL" id="MEE3852433.1"/>
    </source>
</evidence>
<dbReference type="Pfam" id="PF00348">
    <property type="entry name" value="polyprenyl_synt"/>
    <property type="match status" value="1"/>
</dbReference>
<dbReference type="PANTHER" id="PTHR43281">
    <property type="entry name" value="FARNESYL DIPHOSPHATE SYNTHASE"/>
    <property type="match status" value="1"/>
</dbReference>
<keyword evidence="5" id="KW-0460">Magnesium</keyword>
<gene>
    <name evidence="8" type="ORF">VZC37_18985</name>
</gene>
<dbReference type="RefSeq" id="WP_330434643.1">
    <property type="nucleotide sequence ID" value="NZ_JAZDUF010000006.1"/>
</dbReference>